<sequence length="96" mass="10649">MSQEQVTSRELSLAHATGEGLLLRMGPLVAAQVLQASKRPRASVAHEEPGLAQRRGAVGSEFSRDFLFQVQRRVRGRVHVHVHVHVDVDIFVDIFG</sequence>
<dbReference type="VEuPathDB" id="FungiDB:QG37_00247"/>
<dbReference type="Proteomes" id="UP000037122">
    <property type="component" value="Unassembled WGS sequence"/>
</dbReference>
<reference evidence="2" key="1">
    <citation type="journal article" date="2015" name="BMC Genomics">
        <title>Draft genome of a commonly misdiagnosed multidrug resistant pathogen Candida auris.</title>
        <authorList>
            <person name="Chatterjee S."/>
            <person name="Alampalli S.V."/>
            <person name="Nageshan R.K."/>
            <person name="Chettiar S.T."/>
            <person name="Joshi S."/>
            <person name="Tatu U.S."/>
        </authorList>
    </citation>
    <scope>NUCLEOTIDE SEQUENCE [LARGE SCALE GENOMIC DNA]</scope>
    <source>
        <strain evidence="2">6684</strain>
    </source>
</reference>
<protein>
    <submittedName>
        <fullName evidence="1">Uncharacterized protein</fullName>
    </submittedName>
</protein>
<dbReference type="AlphaFoldDB" id="A0A0L0P7Y3"/>
<accession>A0A0L0P7Y3</accession>
<name>A0A0L0P7Y3_CANAR</name>
<organism evidence="1 2">
    <name type="scientific">Candidozyma auris</name>
    <name type="common">Yeast</name>
    <name type="synonym">Candida auris</name>
    <dbReference type="NCBI Taxonomy" id="498019"/>
    <lineage>
        <taxon>Eukaryota</taxon>
        <taxon>Fungi</taxon>
        <taxon>Dikarya</taxon>
        <taxon>Ascomycota</taxon>
        <taxon>Saccharomycotina</taxon>
        <taxon>Pichiomycetes</taxon>
        <taxon>Metschnikowiaceae</taxon>
        <taxon>Candidozyma</taxon>
    </lineage>
</organism>
<gene>
    <name evidence="1" type="ORF">QG37_00247</name>
</gene>
<dbReference type="EMBL" id="LGST01000003">
    <property type="protein sequence ID" value="KNE02444.1"/>
    <property type="molecule type" value="Genomic_DNA"/>
</dbReference>
<proteinExistence type="predicted"/>
<comment type="caution">
    <text evidence="1">The sequence shown here is derived from an EMBL/GenBank/DDBJ whole genome shotgun (WGS) entry which is preliminary data.</text>
</comment>
<evidence type="ECO:0000313" key="1">
    <source>
        <dbReference type="EMBL" id="KNE02444.1"/>
    </source>
</evidence>
<evidence type="ECO:0000313" key="2">
    <source>
        <dbReference type="Proteomes" id="UP000037122"/>
    </source>
</evidence>